<protein>
    <recommendedName>
        <fullName evidence="1">Protein phosphatase</fullName>
        <ecNumber evidence="1">3.1.3.16</ecNumber>
    </recommendedName>
</protein>
<dbReference type="SMART" id="SM00332">
    <property type="entry name" value="PP2Cc"/>
    <property type="match status" value="1"/>
</dbReference>
<accession>A0A9P5XJS4</accession>
<dbReference type="InterPro" id="IPR036457">
    <property type="entry name" value="PPM-type-like_dom_sf"/>
</dbReference>
<comment type="cofactor">
    <cofactor evidence="1">
        <name>Mg(2+)</name>
        <dbReference type="ChEBI" id="CHEBI:18420"/>
    </cofactor>
</comment>
<dbReference type="EC" id="3.1.3.16" evidence="1"/>
<evidence type="ECO:0000313" key="4">
    <source>
        <dbReference type="Proteomes" id="UP000807342"/>
    </source>
</evidence>
<keyword evidence="1" id="KW-0464">Manganese</keyword>
<keyword evidence="1" id="KW-0479">Metal-binding</keyword>
<dbReference type="SMART" id="SM00331">
    <property type="entry name" value="PP2C_SIG"/>
    <property type="match status" value="1"/>
</dbReference>
<comment type="cofactor">
    <cofactor evidence="1">
        <name>Mn(2+)</name>
        <dbReference type="ChEBI" id="CHEBI:29035"/>
    </cofactor>
</comment>
<dbReference type="PROSITE" id="PS51746">
    <property type="entry name" value="PPM_2"/>
    <property type="match status" value="1"/>
</dbReference>
<evidence type="ECO:0000256" key="1">
    <source>
        <dbReference type="RuleBase" id="RU366020"/>
    </source>
</evidence>
<gene>
    <name evidence="3" type="ORF">P691DRAFT_757621</name>
</gene>
<feature type="domain" description="PPM-type phosphatase" evidence="2">
    <location>
        <begin position="127"/>
        <end position="399"/>
    </location>
</feature>
<dbReference type="GO" id="GO:0046872">
    <property type="term" value="F:metal ion binding"/>
    <property type="evidence" value="ECO:0007669"/>
    <property type="project" value="UniProtKB-UniRule"/>
</dbReference>
<proteinExistence type="inferred from homology"/>
<organism evidence="3 4">
    <name type="scientific">Macrolepiota fuliginosa MF-IS2</name>
    <dbReference type="NCBI Taxonomy" id="1400762"/>
    <lineage>
        <taxon>Eukaryota</taxon>
        <taxon>Fungi</taxon>
        <taxon>Dikarya</taxon>
        <taxon>Basidiomycota</taxon>
        <taxon>Agaricomycotina</taxon>
        <taxon>Agaricomycetes</taxon>
        <taxon>Agaricomycetidae</taxon>
        <taxon>Agaricales</taxon>
        <taxon>Agaricineae</taxon>
        <taxon>Agaricaceae</taxon>
        <taxon>Macrolepiota</taxon>
    </lineage>
</organism>
<dbReference type="AlphaFoldDB" id="A0A9P5XJS4"/>
<evidence type="ECO:0000313" key="3">
    <source>
        <dbReference type="EMBL" id="KAF9451031.1"/>
    </source>
</evidence>
<dbReference type="InterPro" id="IPR001932">
    <property type="entry name" value="PPM-type_phosphatase-like_dom"/>
</dbReference>
<dbReference type="EMBL" id="MU151092">
    <property type="protein sequence ID" value="KAF9451031.1"/>
    <property type="molecule type" value="Genomic_DNA"/>
</dbReference>
<dbReference type="Gene3D" id="3.60.40.10">
    <property type="entry name" value="PPM-type phosphatase domain"/>
    <property type="match status" value="1"/>
</dbReference>
<dbReference type="PANTHER" id="PTHR12320">
    <property type="entry name" value="PROTEIN PHOSPHATASE 2C"/>
    <property type="match status" value="1"/>
</dbReference>
<keyword evidence="1" id="KW-0460">Magnesium</keyword>
<dbReference type="InterPro" id="IPR039123">
    <property type="entry name" value="PPTC7"/>
</dbReference>
<comment type="caution">
    <text evidence="3">The sequence shown here is derived from an EMBL/GenBank/DDBJ whole genome shotgun (WGS) entry which is preliminary data.</text>
</comment>
<comment type="similarity">
    <text evidence="1">Belongs to the PP2C family.</text>
</comment>
<sequence>MRIPNRISSYSLTLQREISRRSYAKNVASEHTRPTRNLSTVTSLPRPYTFYIGTSWAGKVDHDLDKRFKIPFPADGHIGSWRDKMLSRPKSVKSVNAGEDFFFVQEALHLRAPLFNRCGMVQYVLQAHCVTPSPYLKSPSLLVVEGVSFGVADGVGGWVESGVDPSLFAQAIMYHAHRYSRNAWAGEPEIDPTLDYEEREQIEGWEMTPYECLDLAYHGVLREKLVQAGSSTACIISLNAANGVLRSANLGDSGFAIIRSSSIFYRQRTQTHFFNCPKQLTKLPANAGRKFSRACVDSPSDADTFQTKLRDGDIVIAYTDGFSDNVFPSEMATICRLVARTGGADDEVAQAIADRMVDYSLQCMRSKTRVSPFERDAARQGMFFRGGKEDDVTVVVGLVKETS</sequence>
<comment type="catalytic activity">
    <reaction evidence="1">
        <text>O-phospho-L-threonyl-[protein] + H2O = L-threonyl-[protein] + phosphate</text>
        <dbReference type="Rhea" id="RHEA:47004"/>
        <dbReference type="Rhea" id="RHEA-COMP:11060"/>
        <dbReference type="Rhea" id="RHEA-COMP:11605"/>
        <dbReference type="ChEBI" id="CHEBI:15377"/>
        <dbReference type="ChEBI" id="CHEBI:30013"/>
        <dbReference type="ChEBI" id="CHEBI:43474"/>
        <dbReference type="ChEBI" id="CHEBI:61977"/>
        <dbReference type="EC" id="3.1.3.16"/>
    </reaction>
</comment>
<keyword evidence="1" id="KW-0904">Protein phosphatase</keyword>
<keyword evidence="4" id="KW-1185">Reference proteome</keyword>
<dbReference type="OrthoDB" id="60843at2759"/>
<keyword evidence="1" id="KW-0378">Hydrolase</keyword>
<dbReference type="PANTHER" id="PTHR12320:SF1">
    <property type="entry name" value="PROTEIN PHOSPHATASE PTC7 HOMOLOG"/>
    <property type="match status" value="1"/>
</dbReference>
<dbReference type="GO" id="GO:0004722">
    <property type="term" value="F:protein serine/threonine phosphatase activity"/>
    <property type="evidence" value="ECO:0007669"/>
    <property type="project" value="UniProtKB-EC"/>
</dbReference>
<reference evidence="3" key="1">
    <citation type="submission" date="2020-11" db="EMBL/GenBank/DDBJ databases">
        <authorList>
            <consortium name="DOE Joint Genome Institute"/>
            <person name="Ahrendt S."/>
            <person name="Riley R."/>
            <person name="Andreopoulos W."/>
            <person name="Labutti K."/>
            <person name="Pangilinan J."/>
            <person name="Ruiz-Duenas F.J."/>
            <person name="Barrasa J.M."/>
            <person name="Sanchez-Garcia M."/>
            <person name="Camarero S."/>
            <person name="Miyauchi S."/>
            <person name="Serrano A."/>
            <person name="Linde D."/>
            <person name="Babiker R."/>
            <person name="Drula E."/>
            <person name="Ayuso-Fernandez I."/>
            <person name="Pacheco R."/>
            <person name="Padilla G."/>
            <person name="Ferreira P."/>
            <person name="Barriuso J."/>
            <person name="Kellner H."/>
            <person name="Castanera R."/>
            <person name="Alfaro M."/>
            <person name="Ramirez L."/>
            <person name="Pisabarro A.G."/>
            <person name="Kuo A."/>
            <person name="Tritt A."/>
            <person name="Lipzen A."/>
            <person name="He G."/>
            <person name="Yan M."/>
            <person name="Ng V."/>
            <person name="Cullen D."/>
            <person name="Martin F."/>
            <person name="Rosso M.-N."/>
            <person name="Henrissat B."/>
            <person name="Hibbett D."/>
            <person name="Martinez A.T."/>
            <person name="Grigoriev I.V."/>
        </authorList>
    </citation>
    <scope>NUCLEOTIDE SEQUENCE</scope>
    <source>
        <strain evidence="3">MF-IS2</strain>
    </source>
</reference>
<evidence type="ECO:0000259" key="2">
    <source>
        <dbReference type="PROSITE" id="PS51746"/>
    </source>
</evidence>
<dbReference type="Proteomes" id="UP000807342">
    <property type="component" value="Unassembled WGS sequence"/>
</dbReference>
<name>A0A9P5XJS4_9AGAR</name>
<comment type="catalytic activity">
    <reaction evidence="1">
        <text>O-phospho-L-seryl-[protein] + H2O = L-seryl-[protein] + phosphate</text>
        <dbReference type="Rhea" id="RHEA:20629"/>
        <dbReference type="Rhea" id="RHEA-COMP:9863"/>
        <dbReference type="Rhea" id="RHEA-COMP:11604"/>
        <dbReference type="ChEBI" id="CHEBI:15377"/>
        <dbReference type="ChEBI" id="CHEBI:29999"/>
        <dbReference type="ChEBI" id="CHEBI:43474"/>
        <dbReference type="ChEBI" id="CHEBI:83421"/>
        <dbReference type="EC" id="3.1.3.16"/>
    </reaction>
</comment>
<dbReference type="SUPFAM" id="SSF81606">
    <property type="entry name" value="PP2C-like"/>
    <property type="match status" value="1"/>
</dbReference>